<comment type="caution">
    <text evidence="3">The sequence shown here is derived from an EMBL/GenBank/DDBJ whole genome shotgun (WGS) entry which is preliminary data.</text>
</comment>
<dbReference type="PANTHER" id="PTHR12192:SF2">
    <property type="entry name" value="GLUTATHIONE-SPECIFIC GAMMA-GLUTAMYLCYCLOTRANSFERASE 2"/>
    <property type="match status" value="1"/>
</dbReference>
<evidence type="ECO:0000256" key="1">
    <source>
        <dbReference type="ARBA" id="ARBA00012344"/>
    </source>
</evidence>
<dbReference type="InterPro" id="IPR036568">
    <property type="entry name" value="GGCT-like_sf"/>
</dbReference>
<evidence type="ECO:0000313" key="4">
    <source>
        <dbReference type="Proteomes" id="UP000598032"/>
    </source>
</evidence>
<keyword evidence="2 3" id="KW-0456">Lyase</keyword>
<dbReference type="GO" id="GO:0061928">
    <property type="term" value="F:glutathione specific gamma-glutamylcyclotransferase activity"/>
    <property type="evidence" value="ECO:0007669"/>
    <property type="project" value="UniProtKB-EC"/>
</dbReference>
<dbReference type="CDD" id="cd06661">
    <property type="entry name" value="GGCT_like"/>
    <property type="match status" value="1"/>
</dbReference>
<dbReference type="SUPFAM" id="SSF110857">
    <property type="entry name" value="Gamma-glutamyl cyclotransferase-like"/>
    <property type="match status" value="1"/>
</dbReference>
<name>A0ABM8NCQ1_9BURK</name>
<dbReference type="Proteomes" id="UP000598032">
    <property type="component" value="Unassembled WGS sequence"/>
</dbReference>
<dbReference type="InterPro" id="IPR006840">
    <property type="entry name" value="ChaC"/>
</dbReference>
<dbReference type="PANTHER" id="PTHR12192">
    <property type="entry name" value="CATION TRANSPORT PROTEIN CHAC-RELATED"/>
    <property type="match status" value="1"/>
</dbReference>
<evidence type="ECO:0000313" key="3">
    <source>
        <dbReference type="EMBL" id="CAD6517560.1"/>
    </source>
</evidence>
<reference evidence="3 4" key="1">
    <citation type="submission" date="2020-10" db="EMBL/GenBank/DDBJ databases">
        <authorList>
            <person name="Peeters C."/>
        </authorList>
    </citation>
    <scope>NUCLEOTIDE SEQUENCE [LARGE SCALE GENOMIC DNA]</scope>
    <source>
        <strain evidence="3 4">LMG 28140</strain>
    </source>
</reference>
<proteinExistence type="predicted"/>
<dbReference type="Pfam" id="PF04752">
    <property type="entry name" value="ChaC"/>
    <property type="match status" value="1"/>
</dbReference>
<accession>A0ABM8NCQ1</accession>
<dbReference type="EMBL" id="CAJHCP010000002">
    <property type="protein sequence ID" value="CAD6517560.1"/>
    <property type="molecule type" value="Genomic_DNA"/>
</dbReference>
<protein>
    <recommendedName>
        <fullName evidence="1">glutathione-specific gamma-glutamylcyclotransferase</fullName>
        <ecNumber evidence="1">4.3.2.7</ecNumber>
    </recommendedName>
</protein>
<evidence type="ECO:0000256" key="2">
    <source>
        <dbReference type="ARBA" id="ARBA00023239"/>
    </source>
</evidence>
<dbReference type="Gene3D" id="3.10.490.10">
    <property type="entry name" value="Gamma-glutamyl cyclotransferase-like"/>
    <property type="match status" value="1"/>
</dbReference>
<keyword evidence="4" id="KW-1185">Reference proteome</keyword>
<sequence>MFSAASTSAVVQCPINLEPDGAMAMLTREAISSGAYLEHFETLPNQWTLERILSSLTETLQARPPDAANSWIFAYGSLMWNPMVEFEKRQTATLHGWHRSFCLRMVAGRGSPDRPGRMLALREGGHTNGVALKLPALTLNDELQLIWIREMVLGSYRPTWASITLDDGTKTHALAFVADESREQFEPDSRVATVAPLIATATGKFGSNTEYLLKLHEALFECRLQDSYIEELAREIERLSRRACCDVPGASE</sequence>
<organism evidence="3 4">
    <name type="scientific">Paraburkholderia metrosideri</name>
    <dbReference type="NCBI Taxonomy" id="580937"/>
    <lineage>
        <taxon>Bacteria</taxon>
        <taxon>Pseudomonadati</taxon>
        <taxon>Pseudomonadota</taxon>
        <taxon>Betaproteobacteria</taxon>
        <taxon>Burkholderiales</taxon>
        <taxon>Burkholderiaceae</taxon>
        <taxon>Paraburkholderia</taxon>
    </lineage>
</organism>
<dbReference type="EC" id="4.3.2.7" evidence="1"/>
<dbReference type="InterPro" id="IPR013024">
    <property type="entry name" value="GGCT-like"/>
</dbReference>
<gene>
    <name evidence="3" type="primary">chaC_2</name>
    <name evidence="3" type="ORF">LMG28140_00956</name>
</gene>